<keyword evidence="3" id="KW-1185">Reference proteome</keyword>
<feature type="compositionally biased region" description="Polar residues" evidence="1">
    <location>
        <begin position="77"/>
        <end position="90"/>
    </location>
</feature>
<feature type="compositionally biased region" description="Basic and acidic residues" evidence="1">
    <location>
        <begin position="25"/>
        <end position="41"/>
    </location>
</feature>
<sequence>MEDGEEGATVSSNSSLNGSLSPKKGLRDDLRTFRMDKDEANKNQVSLLRYFRSEVKPSGKEKSSDSMKKESSGDSGNSADQKGNTSQVSLRNFKKDMDDSNRNSPRKVIMGPSDVTSDTSRKKIIMRPSDIRSRILSRPLFVDAPSPVSK</sequence>
<dbReference type="EMBL" id="JARKIK010000049">
    <property type="protein sequence ID" value="KAK8734849.1"/>
    <property type="molecule type" value="Genomic_DNA"/>
</dbReference>
<feature type="compositionally biased region" description="Basic and acidic residues" evidence="1">
    <location>
        <begin position="51"/>
        <end position="72"/>
    </location>
</feature>
<evidence type="ECO:0000256" key="1">
    <source>
        <dbReference type="SAM" id="MobiDB-lite"/>
    </source>
</evidence>
<proteinExistence type="predicted"/>
<feature type="non-terminal residue" evidence="2">
    <location>
        <position position="150"/>
    </location>
</feature>
<name>A0AAW0X9X5_CHEQU</name>
<evidence type="ECO:0000313" key="3">
    <source>
        <dbReference type="Proteomes" id="UP001445076"/>
    </source>
</evidence>
<reference evidence="2 3" key="1">
    <citation type="journal article" date="2024" name="BMC Genomics">
        <title>Genome assembly of redclaw crayfish (Cherax quadricarinatus) provides insights into its immune adaptation and hypoxia tolerance.</title>
        <authorList>
            <person name="Liu Z."/>
            <person name="Zheng J."/>
            <person name="Li H."/>
            <person name="Fang K."/>
            <person name="Wang S."/>
            <person name="He J."/>
            <person name="Zhou D."/>
            <person name="Weng S."/>
            <person name="Chi M."/>
            <person name="Gu Z."/>
            <person name="He J."/>
            <person name="Li F."/>
            <person name="Wang M."/>
        </authorList>
    </citation>
    <scope>NUCLEOTIDE SEQUENCE [LARGE SCALE GENOMIC DNA]</scope>
    <source>
        <strain evidence="2">ZL_2023a</strain>
    </source>
</reference>
<gene>
    <name evidence="2" type="ORF">OTU49_005686</name>
</gene>
<accession>A0AAW0X9X5</accession>
<comment type="caution">
    <text evidence="2">The sequence shown here is derived from an EMBL/GenBank/DDBJ whole genome shotgun (WGS) entry which is preliminary data.</text>
</comment>
<dbReference type="AlphaFoldDB" id="A0AAW0X9X5"/>
<feature type="compositionally biased region" description="Low complexity" evidence="1">
    <location>
        <begin position="11"/>
        <end position="21"/>
    </location>
</feature>
<dbReference type="Proteomes" id="UP001445076">
    <property type="component" value="Unassembled WGS sequence"/>
</dbReference>
<protein>
    <submittedName>
        <fullName evidence="2">Uncharacterized protein</fullName>
    </submittedName>
</protein>
<evidence type="ECO:0000313" key="2">
    <source>
        <dbReference type="EMBL" id="KAK8734849.1"/>
    </source>
</evidence>
<feature type="region of interest" description="Disordered" evidence="1">
    <location>
        <begin position="1"/>
        <end position="123"/>
    </location>
</feature>
<organism evidence="2 3">
    <name type="scientific">Cherax quadricarinatus</name>
    <name type="common">Australian red claw crayfish</name>
    <dbReference type="NCBI Taxonomy" id="27406"/>
    <lineage>
        <taxon>Eukaryota</taxon>
        <taxon>Metazoa</taxon>
        <taxon>Ecdysozoa</taxon>
        <taxon>Arthropoda</taxon>
        <taxon>Crustacea</taxon>
        <taxon>Multicrustacea</taxon>
        <taxon>Malacostraca</taxon>
        <taxon>Eumalacostraca</taxon>
        <taxon>Eucarida</taxon>
        <taxon>Decapoda</taxon>
        <taxon>Pleocyemata</taxon>
        <taxon>Astacidea</taxon>
        <taxon>Parastacoidea</taxon>
        <taxon>Parastacidae</taxon>
        <taxon>Cherax</taxon>
    </lineage>
</organism>